<dbReference type="OrthoDB" id="9815027at2"/>
<sequence length="452" mass="49567">MALQPITRKDFIKSSALLLASSSLASCTGVLATAQPKVTEQDKYLTVGNALTLKNVRLETGFEYEGEEVIGTKTDLFTIGISDCQIKTILPNNPGAQALDAQGLLLLPAFKDMHIHLDKTFYGGTWQARRKKNRTVQDMIAYEQAILPKLLPTATERAEKLIELLQSHGANFARSHVNIEPTSQLNSLKQLQKALEHKRDSFGAELVAFPQHGILRSQSEQLMKEAATMGIDYIGGLDPGAVDGNMQKSMDFVVQLALDTQKGIDIHLHEGGTSGLKTVEYLIDRVNEYPALKGKTFLSHCFVLAELEKKKLEGVAEKLAAAKIGIISTIPIGQRVMPIPTLYKYGVDVRTGNDSIVDHWNTFGTGSILQKANLMAQLYGYSSEFELSRCLKLATHNVLPLDDEGHRQWPQAGDKADLVLVDASCSAEAVSRVSQVRSLIHKGKIVYQTSAV</sequence>
<dbReference type="Pfam" id="PF07969">
    <property type="entry name" value="Amidohydro_3"/>
    <property type="match status" value="1"/>
</dbReference>
<organism evidence="3 4">
    <name type="scientific">Pontibacter ramchanderi</name>
    <dbReference type="NCBI Taxonomy" id="1179743"/>
    <lineage>
        <taxon>Bacteria</taxon>
        <taxon>Pseudomonadati</taxon>
        <taxon>Bacteroidota</taxon>
        <taxon>Cytophagia</taxon>
        <taxon>Cytophagales</taxon>
        <taxon>Hymenobacteraceae</taxon>
        <taxon>Pontibacter</taxon>
    </lineage>
</organism>
<proteinExistence type="predicted"/>
<dbReference type="Gene3D" id="3.20.20.140">
    <property type="entry name" value="Metal-dependent hydrolases"/>
    <property type="match status" value="1"/>
</dbReference>
<dbReference type="InterPro" id="IPR011059">
    <property type="entry name" value="Metal-dep_hydrolase_composite"/>
</dbReference>
<dbReference type="SUPFAM" id="SSF51338">
    <property type="entry name" value="Composite domain of metallo-dependent hydrolases"/>
    <property type="match status" value="1"/>
</dbReference>
<evidence type="ECO:0000313" key="4">
    <source>
        <dbReference type="Proteomes" id="UP000233782"/>
    </source>
</evidence>
<dbReference type="SUPFAM" id="SSF51556">
    <property type="entry name" value="Metallo-dependent hydrolases"/>
    <property type="match status" value="1"/>
</dbReference>
<dbReference type="RefSeq" id="WP_101443094.1">
    <property type="nucleotide sequence ID" value="NZ_PJMU01000001.1"/>
</dbReference>
<gene>
    <name evidence="3" type="ORF">BD749_0849</name>
</gene>
<dbReference type="Gene3D" id="2.30.40.10">
    <property type="entry name" value="Urease, subunit C, domain 1"/>
    <property type="match status" value="1"/>
</dbReference>
<evidence type="ECO:0000259" key="2">
    <source>
        <dbReference type="Pfam" id="PF07969"/>
    </source>
</evidence>
<dbReference type="CDD" id="cd01293">
    <property type="entry name" value="Bact_CD"/>
    <property type="match status" value="1"/>
</dbReference>
<dbReference type="EMBL" id="PJMU01000001">
    <property type="protein sequence ID" value="PKV75901.1"/>
    <property type="molecule type" value="Genomic_DNA"/>
</dbReference>
<feature type="chain" id="PRO_5014652232" evidence="1">
    <location>
        <begin position="26"/>
        <end position="452"/>
    </location>
</feature>
<dbReference type="AlphaFoldDB" id="A0A2N3V2P9"/>
<keyword evidence="4" id="KW-1185">Reference proteome</keyword>
<reference evidence="3 4" key="1">
    <citation type="submission" date="2017-12" db="EMBL/GenBank/DDBJ databases">
        <title>Genomic Encyclopedia of Type Strains, Phase III (KMG-III): the genomes of soil and plant-associated and newly described type strains.</title>
        <authorList>
            <person name="Whitman W."/>
        </authorList>
    </citation>
    <scope>NUCLEOTIDE SEQUENCE [LARGE SCALE GENOMIC DNA]</scope>
    <source>
        <strain evidence="3 4">LP43</strain>
    </source>
</reference>
<evidence type="ECO:0000256" key="1">
    <source>
        <dbReference type="SAM" id="SignalP"/>
    </source>
</evidence>
<dbReference type="PANTHER" id="PTHR32027">
    <property type="entry name" value="CYTOSINE DEAMINASE"/>
    <property type="match status" value="1"/>
</dbReference>
<keyword evidence="1" id="KW-0732">Signal</keyword>
<dbReference type="GO" id="GO:0016814">
    <property type="term" value="F:hydrolase activity, acting on carbon-nitrogen (but not peptide) bonds, in cyclic amidines"/>
    <property type="evidence" value="ECO:0007669"/>
    <property type="project" value="TreeGrafter"/>
</dbReference>
<feature type="signal peptide" evidence="1">
    <location>
        <begin position="1"/>
        <end position="25"/>
    </location>
</feature>
<evidence type="ECO:0000313" key="3">
    <source>
        <dbReference type="EMBL" id="PKV75901.1"/>
    </source>
</evidence>
<protein>
    <submittedName>
        <fullName evidence="3">Cytosine/adenosine deaminase-related metal-dependent hydrolase</fullName>
    </submittedName>
</protein>
<dbReference type="InterPro" id="IPR032466">
    <property type="entry name" value="Metal_Hydrolase"/>
</dbReference>
<keyword evidence="3" id="KW-0378">Hydrolase</keyword>
<dbReference type="Proteomes" id="UP000233782">
    <property type="component" value="Unassembled WGS sequence"/>
</dbReference>
<dbReference type="PROSITE" id="PS51318">
    <property type="entry name" value="TAT"/>
    <property type="match status" value="1"/>
</dbReference>
<feature type="domain" description="Amidohydrolase 3" evidence="2">
    <location>
        <begin position="134"/>
        <end position="447"/>
    </location>
</feature>
<dbReference type="NCBIfam" id="NF005312">
    <property type="entry name" value="PRK06846.1"/>
    <property type="match status" value="1"/>
</dbReference>
<accession>A0A2N3V2P9</accession>
<dbReference type="InterPro" id="IPR013108">
    <property type="entry name" value="Amidohydro_3"/>
</dbReference>
<dbReference type="InterPro" id="IPR006311">
    <property type="entry name" value="TAT_signal"/>
</dbReference>
<dbReference type="PANTHER" id="PTHR32027:SF9">
    <property type="entry name" value="BLL3847 PROTEIN"/>
    <property type="match status" value="1"/>
</dbReference>
<dbReference type="InterPro" id="IPR052349">
    <property type="entry name" value="Metallo-hydrolase_Enzymes"/>
</dbReference>
<name>A0A2N3V2P9_9BACT</name>
<comment type="caution">
    <text evidence="3">The sequence shown here is derived from an EMBL/GenBank/DDBJ whole genome shotgun (WGS) entry which is preliminary data.</text>
</comment>